<dbReference type="AlphaFoldDB" id="A0AAE0EJ42"/>
<name>A0AAE0EJ42_9ROSI</name>
<evidence type="ECO:0000313" key="1">
    <source>
        <dbReference type="EMBL" id="KAK3228250.1"/>
    </source>
</evidence>
<reference evidence="1" key="1">
    <citation type="journal article" date="2023" name="Plant J.">
        <title>Genome sequences and population genomics provide insights into the demographic history, inbreeding, and mutation load of two 'living fossil' tree species of Dipteronia.</title>
        <authorList>
            <person name="Feng Y."/>
            <person name="Comes H.P."/>
            <person name="Chen J."/>
            <person name="Zhu S."/>
            <person name="Lu R."/>
            <person name="Zhang X."/>
            <person name="Li P."/>
            <person name="Qiu J."/>
            <person name="Olsen K.M."/>
            <person name="Qiu Y."/>
        </authorList>
    </citation>
    <scope>NUCLEOTIDE SEQUENCE</scope>
    <source>
        <strain evidence="1">NBL</strain>
    </source>
</reference>
<keyword evidence="2" id="KW-1185">Reference proteome</keyword>
<dbReference type="EMBL" id="JANJYJ010000002">
    <property type="protein sequence ID" value="KAK3228250.1"/>
    <property type="molecule type" value="Genomic_DNA"/>
</dbReference>
<organism evidence="1 2">
    <name type="scientific">Dipteronia sinensis</name>
    <dbReference type="NCBI Taxonomy" id="43782"/>
    <lineage>
        <taxon>Eukaryota</taxon>
        <taxon>Viridiplantae</taxon>
        <taxon>Streptophyta</taxon>
        <taxon>Embryophyta</taxon>
        <taxon>Tracheophyta</taxon>
        <taxon>Spermatophyta</taxon>
        <taxon>Magnoliopsida</taxon>
        <taxon>eudicotyledons</taxon>
        <taxon>Gunneridae</taxon>
        <taxon>Pentapetalae</taxon>
        <taxon>rosids</taxon>
        <taxon>malvids</taxon>
        <taxon>Sapindales</taxon>
        <taxon>Sapindaceae</taxon>
        <taxon>Hippocastanoideae</taxon>
        <taxon>Acereae</taxon>
        <taxon>Dipteronia</taxon>
    </lineage>
</organism>
<sequence>MALNENVTVDFLKTESGDWNLDLLQSSFITEAVDMILSIPPSNPSFEDSLLWHFEKEGEYSVRSGYRVARDISSSKNICSSSLDGLFSWWCASHDRLHALVYLARRGVPTDCFCPRCHRFPESISHAFVWLLLWFCQNQLVQKLYVQDIGTVVSWVCDFLEEWKAAHCGVDSSSKESASDFCRWKPPEDGFFKINTDAATDYKNRLIGFGVIIRDRSSQVKIAAA</sequence>
<accession>A0AAE0EJ42</accession>
<comment type="caution">
    <text evidence="1">The sequence shown here is derived from an EMBL/GenBank/DDBJ whole genome shotgun (WGS) entry which is preliminary data.</text>
</comment>
<gene>
    <name evidence="1" type="ORF">Dsin_008112</name>
</gene>
<evidence type="ECO:0008006" key="3">
    <source>
        <dbReference type="Google" id="ProtNLM"/>
    </source>
</evidence>
<evidence type="ECO:0000313" key="2">
    <source>
        <dbReference type="Proteomes" id="UP001281410"/>
    </source>
</evidence>
<protein>
    <recommendedName>
        <fullName evidence="3">Reverse transcriptase zinc-binding domain-containing protein</fullName>
    </recommendedName>
</protein>
<dbReference type="Proteomes" id="UP001281410">
    <property type="component" value="Unassembled WGS sequence"/>
</dbReference>
<proteinExistence type="predicted"/>